<dbReference type="Pfam" id="PF00528">
    <property type="entry name" value="BPD_transp_1"/>
    <property type="match status" value="1"/>
</dbReference>
<keyword evidence="11" id="KW-1185">Reference proteome</keyword>
<comment type="similarity">
    <text evidence="2">Belongs to the binding-protein-dependent transport system permease family. CysTW subfamily.</text>
</comment>
<dbReference type="PANTHER" id="PTHR42929">
    <property type="entry name" value="INNER MEMBRANE ABC TRANSPORTER PERMEASE PROTEIN YDCU-RELATED-RELATED"/>
    <property type="match status" value="1"/>
</dbReference>
<dbReference type="InterPro" id="IPR035906">
    <property type="entry name" value="MetI-like_sf"/>
</dbReference>
<feature type="transmembrane region" description="Helical" evidence="8">
    <location>
        <begin position="157"/>
        <end position="181"/>
    </location>
</feature>
<feature type="transmembrane region" description="Helical" evidence="8">
    <location>
        <begin position="110"/>
        <end position="129"/>
    </location>
</feature>
<evidence type="ECO:0000256" key="7">
    <source>
        <dbReference type="ARBA" id="ARBA00023136"/>
    </source>
</evidence>
<organism evidence="10 11">
    <name type="scientific">Spirilliplanes yamanashiensis</name>
    <dbReference type="NCBI Taxonomy" id="42233"/>
    <lineage>
        <taxon>Bacteria</taxon>
        <taxon>Bacillati</taxon>
        <taxon>Actinomycetota</taxon>
        <taxon>Actinomycetes</taxon>
        <taxon>Micromonosporales</taxon>
        <taxon>Micromonosporaceae</taxon>
        <taxon>Spirilliplanes</taxon>
    </lineage>
</organism>
<feature type="domain" description="ABC transmembrane type-1" evidence="9">
    <location>
        <begin position="75"/>
        <end position="281"/>
    </location>
</feature>
<protein>
    <submittedName>
        <fullName evidence="10">ABC transporter permease</fullName>
    </submittedName>
</protein>
<dbReference type="EMBL" id="BOOY01000036">
    <property type="protein sequence ID" value="GIJ05634.1"/>
    <property type="molecule type" value="Genomic_DNA"/>
</dbReference>
<sequence>MTVTAAARPARAARRTPYLLILPGLLWLAVFFAVPVVQLGATSLYDPNGSLTDGYAMTWSFGNYATALAAYWPQFLRSLLYAGLATAICLALGYPLAFVIAQRAGRWRNLLLILVVAPFFTSFLVRTLAWKAILADTGWLAGLLRDLHLLAPDGRLLATPFAVVMGLVYNFLPFMVLPLYASLQRLDGRLLEAAADLYASPLRTFRHVTLPLSMPGVVAGTLLTFIPAVGDYINAALLGTVRTSMIGNVIDSAFLVRLDYPQAAALSFLLMAAILVLVTVYVRRAGTDELL</sequence>
<keyword evidence="6 8" id="KW-1133">Transmembrane helix</keyword>
<evidence type="ECO:0000256" key="3">
    <source>
        <dbReference type="ARBA" id="ARBA00022448"/>
    </source>
</evidence>
<evidence type="ECO:0000313" key="11">
    <source>
        <dbReference type="Proteomes" id="UP000652013"/>
    </source>
</evidence>
<evidence type="ECO:0000256" key="6">
    <source>
        <dbReference type="ARBA" id="ARBA00022989"/>
    </source>
</evidence>
<keyword evidence="7 8" id="KW-0472">Membrane</keyword>
<dbReference type="SUPFAM" id="SSF161098">
    <property type="entry name" value="MetI-like"/>
    <property type="match status" value="1"/>
</dbReference>
<dbReference type="InterPro" id="IPR000515">
    <property type="entry name" value="MetI-like"/>
</dbReference>
<dbReference type="Proteomes" id="UP000652013">
    <property type="component" value="Unassembled WGS sequence"/>
</dbReference>
<feature type="transmembrane region" description="Helical" evidence="8">
    <location>
        <begin position="18"/>
        <end position="41"/>
    </location>
</feature>
<feature type="transmembrane region" description="Helical" evidence="8">
    <location>
        <begin position="263"/>
        <end position="282"/>
    </location>
</feature>
<dbReference type="GO" id="GO:0005886">
    <property type="term" value="C:plasma membrane"/>
    <property type="evidence" value="ECO:0007669"/>
    <property type="project" value="UniProtKB-SubCell"/>
</dbReference>
<name>A0A8J3YCZ2_9ACTN</name>
<proteinExistence type="inferred from homology"/>
<evidence type="ECO:0000259" key="9">
    <source>
        <dbReference type="PROSITE" id="PS50928"/>
    </source>
</evidence>
<keyword evidence="4" id="KW-1003">Cell membrane</keyword>
<evidence type="ECO:0000256" key="8">
    <source>
        <dbReference type="RuleBase" id="RU363032"/>
    </source>
</evidence>
<dbReference type="PROSITE" id="PS50928">
    <property type="entry name" value="ABC_TM1"/>
    <property type="match status" value="1"/>
</dbReference>
<feature type="transmembrane region" description="Helical" evidence="8">
    <location>
        <begin position="79"/>
        <end position="101"/>
    </location>
</feature>
<comment type="subcellular location">
    <subcellularLocation>
        <location evidence="1 8">Cell membrane</location>
        <topology evidence="1 8">Multi-pass membrane protein</topology>
    </subcellularLocation>
</comment>
<dbReference type="CDD" id="cd06261">
    <property type="entry name" value="TM_PBP2"/>
    <property type="match status" value="1"/>
</dbReference>
<feature type="transmembrane region" description="Helical" evidence="8">
    <location>
        <begin position="208"/>
        <end position="229"/>
    </location>
</feature>
<dbReference type="Gene3D" id="1.10.3720.10">
    <property type="entry name" value="MetI-like"/>
    <property type="match status" value="1"/>
</dbReference>
<evidence type="ECO:0000256" key="4">
    <source>
        <dbReference type="ARBA" id="ARBA00022475"/>
    </source>
</evidence>
<keyword evidence="5 8" id="KW-0812">Transmembrane</keyword>
<dbReference type="RefSeq" id="WP_239107818.1">
    <property type="nucleotide sequence ID" value="NZ_BAAAGJ010000003.1"/>
</dbReference>
<evidence type="ECO:0000313" key="10">
    <source>
        <dbReference type="EMBL" id="GIJ05634.1"/>
    </source>
</evidence>
<keyword evidence="3 8" id="KW-0813">Transport</keyword>
<accession>A0A8J3YCZ2</accession>
<dbReference type="PANTHER" id="PTHR42929:SF1">
    <property type="entry name" value="INNER MEMBRANE ABC TRANSPORTER PERMEASE PROTEIN YDCU-RELATED"/>
    <property type="match status" value="1"/>
</dbReference>
<comment type="caution">
    <text evidence="10">The sequence shown here is derived from an EMBL/GenBank/DDBJ whole genome shotgun (WGS) entry which is preliminary data.</text>
</comment>
<gene>
    <name evidence="10" type="ORF">Sya03_49860</name>
</gene>
<evidence type="ECO:0000256" key="2">
    <source>
        <dbReference type="ARBA" id="ARBA00007069"/>
    </source>
</evidence>
<dbReference type="GO" id="GO:0055085">
    <property type="term" value="P:transmembrane transport"/>
    <property type="evidence" value="ECO:0007669"/>
    <property type="project" value="InterPro"/>
</dbReference>
<evidence type="ECO:0000256" key="5">
    <source>
        <dbReference type="ARBA" id="ARBA00022692"/>
    </source>
</evidence>
<dbReference type="AlphaFoldDB" id="A0A8J3YCZ2"/>
<reference evidence="10" key="1">
    <citation type="submission" date="2021-01" db="EMBL/GenBank/DDBJ databases">
        <title>Whole genome shotgun sequence of Spirilliplanes yamanashiensis NBRC 15828.</title>
        <authorList>
            <person name="Komaki H."/>
            <person name="Tamura T."/>
        </authorList>
    </citation>
    <scope>NUCLEOTIDE SEQUENCE</scope>
    <source>
        <strain evidence="10">NBRC 15828</strain>
    </source>
</reference>
<evidence type="ECO:0000256" key="1">
    <source>
        <dbReference type="ARBA" id="ARBA00004651"/>
    </source>
</evidence>